<dbReference type="AlphaFoldDB" id="A0A1G7CH96"/>
<evidence type="ECO:0000256" key="1">
    <source>
        <dbReference type="SAM" id="Phobius"/>
    </source>
</evidence>
<protein>
    <submittedName>
        <fullName evidence="3">Zinc ribbon domain-containing protein</fullName>
    </submittedName>
</protein>
<keyword evidence="1" id="KW-1133">Transmembrane helix</keyword>
<keyword evidence="5" id="KW-1185">Reference proteome</keyword>
<dbReference type="EMBL" id="FNAX01000001">
    <property type="protein sequence ID" value="SDE38707.1"/>
    <property type="molecule type" value="Genomic_DNA"/>
</dbReference>
<dbReference type="Proteomes" id="UP000198614">
    <property type="component" value="Unassembled WGS sequence"/>
</dbReference>
<keyword evidence="1" id="KW-0472">Membrane</keyword>
<evidence type="ECO:0000313" key="4">
    <source>
        <dbReference type="Proteomes" id="UP000198614"/>
    </source>
</evidence>
<reference evidence="3" key="2">
    <citation type="submission" date="2022-10" db="EMBL/GenBank/DDBJ databases">
        <title>The complete genomes of actinobacterial strains from the NBC collection.</title>
        <authorList>
            <person name="Joergensen T.S."/>
            <person name="Alvarez Arevalo M."/>
            <person name="Sterndorff E.B."/>
            <person name="Faurdal D."/>
            <person name="Vuksanovic O."/>
            <person name="Mourched A.-S."/>
            <person name="Charusanti P."/>
            <person name="Shaw S."/>
            <person name="Blin K."/>
            <person name="Weber T."/>
        </authorList>
    </citation>
    <scope>NUCLEOTIDE SEQUENCE</scope>
    <source>
        <strain evidence="3">NBC_00489</strain>
    </source>
</reference>
<organism evidence="2 4">
    <name type="scientific">Streptomyces griseoaurantiacus</name>
    <dbReference type="NCBI Taxonomy" id="68213"/>
    <lineage>
        <taxon>Bacteria</taxon>
        <taxon>Bacillati</taxon>
        <taxon>Actinomycetota</taxon>
        <taxon>Actinomycetes</taxon>
        <taxon>Kitasatosporales</taxon>
        <taxon>Streptomycetaceae</taxon>
        <taxon>Streptomyces</taxon>
        <taxon>Streptomyces aurantiacus group</taxon>
    </lineage>
</organism>
<feature type="transmembrane region" description="Helical" evidence="1">
    <location>
        <begin position="116"/>
        <end position="146"/>
    </location>
</feature>
<dbReference type="Proteomes" id="UP001432161">
    <property type="component" value="Chromosome"/>
</dbReference>
<evidence type="ECO:0000313" key="5">
    <source>
        <dbReference type="Proteomes" id="UP001432161"/>
    </source>
</evidence>
<dbReference type="EMBL" id="CP108330">
    <property type="protein sequence ID" value="WUR39943.1"/>
    <property type="molecule type" value="Genomic_DNA"/>
</dbReference>
<proteinExistence type="predicted"/>
<evidence type="ECO:0000313" key="3">
    <source>
        <dbReference type="EMBL" id="WUR39943.1"/>
    </source>
</evidence>
<sequence>MTQTTRTTCHHCSAATVPGADFCGECGTALTAGAGAAGPRPARPARGLAVPRWTGGRDLTRYMCAAVFLDRQYATSLIRDVAAEPHLGVAPSPGCDVPVVLRYAYEANARRHARDLVLAVEFLMLFAGLLFGSGLTILLMFLLAWLTTLVFACTTHYGERLQRLRPDRFDPARAPSAPNSSVERRLHRIDEYAHGNLTVYSGFSPFTGYGRELDSWSLTFDVTTSGREGATPREFDVADLYAHIARRVGELSLPCLELEERVFVEGSALLGDSRFLPDPLDRPLARVDAGLLDTLKRHPEETARAYLVTHSSGWGGELVTSVFLRLVRSDSNLLVEAQPTVLCPLQERYRTIDTLMPYPSPREFCAMVAQNLLGTPFVLLASPARAVRGFFPDFGIRRRVKRQERQITRLKMFDYGARQSVRQLASAVDHQRYFQKTDSGMALKAVERRILDALVEFAVAHDIDAGDLIKRQETIINNGIIATAGARVDSSAVASGEKSRISAVMRHIPRPSVD</sequence>
<name>A0A1G7CH96_9ACTN</name>
<evidence type="ECO:0000313" key="2">
    <source>
        <dbReference type="EMBL" id="SDE38707.1"/>
    </source>
</evidence>
<accession>A0A1G7CH96</accession>
<reference evidence="2 4" key="1">
    <citation type="submission" date="2016-10" db="EMBL/GenBank/DDBJ databases">
        <authorList>
            <person name="de Groot N.N."/>
        </authorList>
    </citation>
    <scope>NUCLEOTIDE SEQUENCE [LARGE SCALE GENOMIC DNA]</scope>
    <source>
        <strain evidence="2 4">CGMCC 4.1859</strain>
    </source>
</reference>
<gene>
    <name evidence="3" type="ORF">OHN36_23745</name>
    <name evidence="2" type="ORF">SAMN05216260_101523</name>
</gene>
<keyword evidence="1" id="KW-0812">Transmembrane</keyword>